<dbReference type="InterPro" id="IPR021739">
    <property type="entry name" value="SaV-like"/>
</dbReference>
<keyword evidence="1" id="KW-0418">Kinase</keyword>
<keyword evidence="1" id="KW-0808">Transferase</keyword>
<proteinExistence type="predicted"/>
<organism evidence="1">
    <name type="scientific">Siphoviridae sp. ctoNj20</name>
    <dbReference type="NCBI Taxonomy" id="2826085"/>
    <lineage>
        <taxon>Viruses</taxon>
        <taxon>Duplodnaviria</taxon>
        <taxon>Heunggongvirae</taxon>
        <taxon>Uroviricota</taxon>
        <taxon>Caudoviricetes</taxon>
    </lineage>
</organism>
<dbReference type="Pfam" id="PF11753">
    <property type="entry name" value="DUF3310"/>
    <property type="match status" value="1"/>
</dbReference>
<name>A0A8D9PDY1_9CAUD</name>
<dbReference type="GO" id="GO:0016301">
    <property type="term" value="F:kinase activity"/>
    <property type="evidence" value="ECO:0007669"/>
    <property type="project" value="UniProtKB-KW"/>
</dbReference>
<reference evidence="1" key="1">
    <citation type="journal article" date="2021" name="Proc. Natl. Acad. Sci. U.S.A.">
        <title>A Catalog of Tens of Thousands of Viruses from Human Metagenomes Reveals Hidden Associations with Chronic Diseases.</title>
        <authorList>
            <person name="Tisza M.J."/>
            <person name="Buck C.B."/>
        </authorList>
    </citation>
    <scope>NUCLEOTIDE SEQUENCE</scope>
    <source>
        <strain evidence="1">CtoNj20</strain>
    </source>
</reference>
<sequence length="76" mass="8586">MADVINHPPHYTLGKIEVIDFIEDKGLNFNLGNVVKYVARAGHKKSSGKSMDAKALEDLKKAQWYLNREISSREAK</sequence>
<protein>
    <submittedName>
        <fullName evidence="1">Nucelotide kinase</fullName>
    </submittedName>
</protein>
<dbReference type="EMBL" id="BK014724">
    <property type="protein sequence ID" value="DAD55402.1"/>
    <property type="molecule type" value="Genomic_DNA"/>
</dbReference>
<accession>A0A8D9PDY1</accession>
<evidence type="ECO:0000313" key="1">
    <source>
        <dbReference type="EMBL" id="DAD55402.1"/>
    </source>
</evidence>